<dbReference type="RefSeq" id="XP_024861598.1">
    <property type="nucleotide sequence ID" value="XM_025005830.2"/>
</dbReference>
<dbReference type="OMA" id="NFAWERV"/>
<keyword evidence="2" id="KW-0649">Protein kinase inhibitor</keyword>
<dbReference type="Proteomes" id="UP000264800">
    <property type="component" value="Unplaced"/>
</dbReference>
<evidence type="ECO:0000256" key="1">
    <source>
        <dbReference type="ARBA" id="ARBA00006726"/>
    </source>
</evidence>
<reference evidence="5" key="2">
    <citation type="submission" date="2025-09" db="UniProtKB">
        <authorList>
            <consortium name="Ensembl"/>
        </authorList>
    </citation>
    <scope>IDENTIFICATION</scope>
</reference>
<dbReference type="GO" id="GO:0000307">
    <property type="term" value="C:cyclin-dependent protein kinase holoenzyme complex"/>
    <property type="evidence" value="ECO:0007669"/>
    <property type="project" value="TreeGrafter"/>
</dbReference>
<dbReference type="Ensembl" id="ENSKMAT00000029242.1">
    <property type="protein sequence ID" value="ENSKMAP00000028879.1"/>
    <property type="gene ID" value="ENSKMAG00000021411.1"/>
</dbReference>
<proteinExistence type="inferred from homology"/>
<dbReference type="Gene3D" id="4.10.365.10">
    <property type="entry name" value="p27"/>
    <property type="match status" value="1"/>
</dbReference>
<comment type="similarity">
    <text evidence="1">Belongs to the CDI family.</text>
</comment>
<feature type="domain" description="Cyclin-dependent kinase inhibitor" evidence="4">
    <location>
        <begin position="31"/>
        <end position="80"/>
    </location>
</feature>
<dbReference type="GO" id="GO:0035904">
    <property type="term" value="P:aorta development"/>
    <property type="evidence" value="ECO:0007669"/>
    <property type="project" value="Ensembl"/>
</dbReference>
<evidence type="ECO:0000259" key="4">
    <source>
        <dbReference type="Pfam" id="PF02234"/>
    </source>
</evidence>
<dbReference type="CTD" id="1026"/>
<feature type="region of interest" description="Disordered" evidence="3">
    <location>
        <begin position="90"/>
        <end position="140"/>
    </location>
</feature>
<dbReference type="GO" id="GO:0010165">
    <property type="term" value="P:response to X-ray"/>
    <property type="evidence" value="ECO:0007669"/>
    <property type="project" value="Ensembl"/>
</dbReference>
<evidence type="ECO:0000313" key="6">
    <source>
        <dbReference type="Proteomes" id="UP000264800"/>
    </source>
</evidence>
<name>A0A3Q3BQS5_KRYMA</name>
<organism evidence="5 6">
    <name type="scientific">Kryptolebias marmoratus</name>
    <name type="common">Mangrove killifish</name>
    <name type="synonym">Rivulus marmoratus</name>
    <dbReference type="NCBI Taxonomy" id="37003"/>
    <lineage>
        <taxon>Eukaryota</taxon>
        <taxon>Metazoa</taxon>
        <taxon>Chordata</taxon>
        <taxon>Craniata</taxon>
        <taxon>Vertebrata</taxon>
        <taxon>Euteleostomi</taxon>
        <taxon>Actinopterygii</taxon>
        <taxon>Neopterygii</taxon>
        <taxon>Teleostei</taxon>
        <taxon>Neoteleostei</taxon>
        <taxon>Acanthomorphata</taxon>
        <taxon>Ovalentaria</taxon>
        <taxon>Atherinomorphae</taxon>
        <taxon>Cyprinodontiformes</taxon>
        <taxon>Rivulidae</taxon>
        <taxon>Kryptolebias</taxon>
    </lineage>
</organism>
<evidence type="ECO:0000313" key="5">
    <source>
        <dbReference type="Ensembl" id="ENSKMAP00000028879.1"/>
    </source>
</evidence>
<reference evidence="5" key="1">
    <citation type="submission" date="2025-08" db="UniProtKB">
        <authorList>
            <consortium name="Ensembl"/>
        </authorList>
    </citation>
    <scope>IDENTIFICATION</scope>
</reference>
<dbReference type="STRING" id="37003.ENSKMAP00000028879"/>
<dbReference type="GO" id="GO:0005634">
    <property type="term" value="C:nucleus"/>
    <property type="evidence" value="ECO:0007669"/>
    <property type="project" value="InterPro"/>
</dbReference>
<dbReference type="GO" id="GO:0006974">
    <property type="term" value="P:DNA damage response"/>
    <property type="evidence" value="ECO:0007669"/>
    <property type="project" value="TreeGrafter"/>
</dbReference>
<dbReference type="GO" id="GO:0072331">
    <property type="term" value="P:signal transduction by p53 class mediator"/>
    <property type="evidence" value="ECO:0007669"/>
    <property type="project" value="InterPro"/>
</dbReference>
<dbReference type="OrthoDB" id="6373236at2759"/>
<dbReference type="GeneTree" id="ENSGT00940000159918"/>
<dbReference type="InterPro" id="IPR044898">
    <property type="entry name" value="CDI_dom_sf"/>
</dbReference>
<dbReference type="GeneID" id="112450491"/>
<dbReference type="Pfam" id="PF02234">
    <property type="entry name" value="CDI"/>
    <property type="match status" value="1"/>
</dbReference>
<protein>
    <submittedName>
        <fullName evidence="5">Cyclin dependent kinase inhibitor 1A</fullName>
    </submittedName>
</protein>
<dbReference type="PANTHER" id="PTHR46778">
    <property type="entry name" value="CYCLIN-DEPENDENT KINASE INHIBITOR 1-RELATED"/>
    <property type="match status" value="1"/>
</dbReference>
<feature type="compositionally biased region" description="Basic and acidic residues" evidence="3">
    <location>
        <begin position="120"/>
        <end position="133"/>
    </location>
</feature>
<dbReference type="GO" id="GO:2000045">
    <property type="term" value="P:regulation of G1/S transition of mitotic cell cycle"/>
    <property type="evidence" value="ECO:0007669"/>
    <property type="project" value="TreeGrafter"/>
</dbReference>
<evidence type="ECO:0000256" key="3">
    <source>
        <dbReference type="SAM" id="MobiDB-lite"/>
    </source>
</evidence>
<keyword evidence="6" id="KW-1185">Reference proteome</keyword>
<dbReference type="InterPro" id="IPR029841">
    <property type="entry name" value="CDKN1A"/>
</dbReference>
<dbReference type="GO" id="GO:0004861">
    <property type="term" value="F:cyclin-dependent protein serine/threonine kinase inhibitor activity"/>
    <property type="evidence" value="ECO:0007669"/>
    <property type="project" value="InterPro"/>
</dbReference>
<dbReference type="PANTHER" id="PTHR46778:SF1">
    <property type="entry name" value="CYCLIN-DEPENDENT KINASE INHIBITOR 1"/>
    <property type="match status" value="1"/>
</dbReference>
<dbReference type="InterPro" id="IPR003175">
    <property type="entry name" value="CDI_dom"/>
</dbReference>
<evidence type="ECO:0000256" key="2">
    <source>
        <dbReference type="ARBA" id="ARBA00023013"/>
    </source>
</evidence>
<dbReference type="AlphaFoldDB" id="A0A3Q3BQS5"/>
<dbReference type="KEGG" id="kmr:112450491"/>
<accession>A0A3Q3BQS5</accession>
<dbReference type="GO" id="GO:0035914">
    <property type="term" value="P:skeletal muscle cell differentiation"/>
    <property type="evidence" value="ECO:0007669"/>
    <property type="project" value="Ensembl"/>
</dbReference>
<sequence>MGNQIKFAEQCGVMAAARGRILRRPGSARRNLFGPVDREQLQEEYRAALRRDLEEASERWGFDFTAGRPRQGGRFQWERVPDARVPPLYRSWGQRAAGPGRLEPAESDKENTPGTPGLEDMERTPERGEDTGLKRKQTNITDFYQAKRRVVWLPRKSGE</sequence>